<evidence type="ECO:0000256" key="4">
    <source>
        <dbReference type="PROSITE-ProRule" id="PRU00335"/>
    </source>
</evidence>
<dbReference type="InterPro" id="IPR009057">
    <property type="entry name" value="Homeodomain-like_sf"/>
</dbReference>
<dbReference type="SUPFAM" id="SSF48498">
    <property type="entry name" value="Tetracyclin repressor-like, C-terminal domain"/>
    <property type="match status" value="1"/>
</dbReference>
<protein>
    <submittedName>
        <fullName evidence="6">TetR/AcrR family transcriptional regulator</fullName>
    </submittedName>
</protein>
<organism evidence="6 7">
    <name type="scientific">Nocardia callitridis</name>
    <dbReference type="NCBI Taxonomy" id="648753"/>
    <lineage>
        <taxon>Bacteria</taxon>
        <taxon>Bacillati</taxon>
        <taxon>Actinomycetota</taxon>
        <taxon>Actinomycetes</taxon>
        <taxon>Mycobacteriales</taxon>
        <taxon>Nocardiaceae</taxon>
        <taxon>Nocardia</taxon>
    </lineage>
</organism>
<accession>A0ABP9KE38</accession>
<dbReference type="EMBL" id="BAABJM010000002">
    <property type="protein sequence ID" value="GAA5056500.1"/>
    <property type="molecule type" value="Genomic_DNA"/>
</dbReference>
<dbReference type="Pfam" id="PF00440">
    <property type="entry name" value="TetR_N"/>
    <property type="match status" value="1"/>
</dbReference>
<evidence type="ECO:0000313" key="7">
    <source>
        <dbReference type="Proteomes" id="UP001500603"/>
    </source>
</evidence>
<evidence type="ECO:0000259" key="5">
    <source>
        <dbReference type="PROSITE" id="PS50977"/>
    </source>
</evidence>
<dbReference type="PROSITE" id="PS50977">
    <property type="entry name" value="HTH_TETR_2"/>
    <property type="match status" value="1"/>
</dbReference>
<dbReference type="InterPro" id="IPR001647">
    <property type="entry name" value="HTH_TetR"/>
</dbReference>
<name>A0ABP9KE38_9NOCA</name>
<dbReference type="Gene3D" id="1.10.357.10">
    <property type="entry name" value="Tetracycline Repressor, domain 2"/>
    <property type="match status" value="1"/>
</dbReference>
<keyword evidence="3" id="KW-0804">Transcription</keyword>
<dbReference type="PRINTS" id="PR00455">
    <property type="entry name" value="HTHTETR"/>
</dbReference>
<dbReference type="Proteomes" id="UP001500603">
    <property type="component" value="Unassembled WGS sequence"/>
</dbReference>
<sequence length="220" mass="24549">MDTPVRLAKVRVVPEDLSQVQRSDAIDNRERILRAARTLFAAEGLDVPMREVARRADVGPATLYRHFPTKEILATEALHDQMRACTAIVDEGLADPDPARGFRHVIERTFESNAHSRGFSEAFMSTFPRARDFAADREYTLKALAELANRAKDRGYLRKDFVLDDLILMLTAHRGIRADSPAARVAASRRFAAYVIQAFRASAETAPLPPPARIVPESIP</sequence>
<dbReference type="SUPFAM" id="SSF46689">
    <property type="entry name" value="Homeodomain-like"/>
    <property type="match status" value="1"/>
</dbReference>
<comment type="caution">
    <text evidence="6">The sequence shown here is derived from an EMBL/GenBank/DDBJ whole genome shotgun (WGS) entry which is preliminary data.</text>
</comment>
<dbReference type="InterPro" id="IPR036271">
    <property type="entry name" value="Tet_transcr_reg_TetR-rel_C_sf"/>
</dbReference>
<evidence type="ECO:0000256" key="1">
    <source>
        <dbReference type="ARBA" id="ARBA00023015"/>
    </source>
</evidence>
<keyword evidence="7" id="KW-1185">Reference proteome</keyword>
<gene>
    <name evidence="6" type="ORF">GCM10023318_33990</name>
</gene>
<keyword evidence="1" id="KW-0805">Transcription regulation</keyword>
<dbReference type="PANTHER" id="PTHR30055">
    <property type="entry name" value="HTH-TYPE TRANSCRIPTIONAL REGULATOR RUTR"/>
    <property type="match status" value="1"/>
</dbReference>
<dbReference type="PANTHER" id="PTHR30055:SF234">
    <property type="entry name" value="HTH-TYPE TRANSCRIPTIONAL REGULATOR BETI"/>
    <property type="match status" value="1"/>
</dbReference>
<evidence type="ECO:0000256" key="3">
    <source>
        <dbReference type="ARBA" id="ARBA00023163"/>
    </source>
</evidence>
<keyword evidence="2 4" id="KW-0238">DNA-binding</keyword>
<dbReference type="InterPro" id="IPR050109">
    <property type="entry name" value="HTH-type_TetR-like_transc_reg"/>
</dbReference>
<feature type="domain" description="HTH tetR-type" evidence="5">
    <location>
        <begin position="26"/>
        <end position="85"/>
    </location>
</feature>
<reference evidence="7" key="1">
    <citation type="journal article" date="2019" name="Int. J. Syst. Evol. Microbiol.">
        <title>The Global Catalogue of Microorganisms (GCM) 10K type strain sequencing project: providing services to taxonomists for standard genome sequencing and annotation.</title>
        <authorList>
            <consortium name="The Broad Institute Genomics Platform"/>
            <consortium name="The Broad Institute Genome Sequencing Center for Infectious Disease"/>
            <person name="Wu L."/>
            <person name="Ma J."/>
        </authorList>
    </citation>
    <scope>NUCLEOTIDE SEQUENCE [LARGE SCALE GENOMIC DNA]</scope>
    <source>
        <strain evidence="7">JCM 18298</strain>
    </source>
</reference>
<proteinExistence type="predicted"/>
<evidence type="ECO:0000313" key="6">
    <source>
        <dbReference type="EMBL" id="GAA5056500.1"/>
    </source>
</evidence>
<evidence type="ECO:0000256" key="2">
    <source>
        <dbReference type="ARBA" id="ARBA00023125"/>
    </source>
</evidence>
<feature type="DNA-binding region" description="H-T-H motif" evidence="4">
    <location>
        <begin position="48"/>
        <end position="67"/>
    </location>
</feature>